<dbReference type="AlphaFoldDB" id="A0A0A9DV25"/>
<organism evidence="1">
    <name type="scientific">Arundo donax</name>
    <name type="common">Giant reed</name>
    <name type="synonym">Donax arundinaceus</name>
    <dbReference type="NCBI Taxonomy" id="35708"/>
    <lineage>
        <taxon>Eukaryota</taxon>
        <taxon>Viridiplantae</taxon>
        <taxon>Streptophyta</taxon>
        <taxon>Embryophyta</taxon>
        <taxon>Tracheophyta</taxon>
        <taxon>Spermatophyta</taxon>
        <taxon>Magnoliopsida</taxon>
        <taxon>Liliopsida</taxon>
        <taxon>Poales</taxon>
        <taxon>Poaceae</taxon>
        <taxon>PACMAD clade</taxon>
        <taxon>Arundinoideae</taxon>
        <taxon>Arundineae</taxon>
        <taxon>Arundo</taxon>
    </lineage>
</organism>
<dbReference type="EMBL" id="GBRH01206274">
    <property type="protein sequence ID" value="JAD91621.1"/>
    <property type="molecule type" value="Transcribed_RNA"/>
</dbReference>
<proteinExistence type="predicted"/>
<sequence>MPVTMFICERLTNPAPVTCSQPIYYSCHQKIIIIKLVFL</sequence>
<accession>A0A0A9DV25</accession>
<evidence type="ECO:0000313" key="1">
    <source>
        <dbReference type="EMBL" id="JAD91621.1"/>
    </source>
</evidence>
<name>A0A0A9DV25_ARUDO</name>
<reference evidence="1" key="2">
    <citation type="journal article" date="2015" name="Data Brief">
        <title>Shoot transcriptome of the giant reed, Arundo donax.</title>
        <authorList>
            <person name="Barrero R.A."/>
            <person name="Guerrero F.D."/>
            <person name="Moolhuijzen P."/>
            <person name="Goolsby J.A."/>
            <person name="Tidwell J."/>
            <person name="Bellgard S.E."/>
            <person name="Bellgard M.I."/>
        </authorList>
    </citation>
    <scope>NUCLEOTIDE SEQUENCE</scope>
    <source>
        <tissue evidence="1">Shoot tissue taken approximately 20 cm above the soil surface</tissue>
    </source>
</reference>
<reference evidence="1" key="1">
    <citation type="submission" date="2014-09" db="EMBL/GenBank/DDBJ databases">
        <authorList>
            <person name="Magalhaes I.L.F."/>
            <person name="Oliveira U."/>
            <person name="Santos F.R."/>
            <person name="Vidigal T.H.D.A."/>
            <person name="Brescovit A.D."/>
            <person name="Santos A.J."/>
        </authorList>
    </citation>
    <scope>NUCLEOTIDE SEQUENCE</scope>
    <source>
        <tissue evidence="1">Shoot tissue taken approximately 20 cm above the soil surface</tissue>
    </source>
</reference>
<protein>
    <submittedName>
        <fullName evidence="1">Uncharacterized protein</fullName>
    </submittedName>
</protein>